<dbReference type="eggNOG" id="COG0199">
    <property type="taxonomic scope" value="Bacteria"/>
</dbReference>
<comment type="subunit">
    <text evidence="6 7">Part of the 30S ribosomal subunit. Contacts proteins S3 and S10.</text>
</comment>
<protein>
    <recommendedName>
        <fullName evidence="5 7">Small ribosomal subunit protein uS14</fullName>
    </recommendedName>
</protein>
<proteinExistence type="inferred from homology"/>
<dbReference type="Gene3D" id="4.10.830.10">
    <property type="entry name" value="30s Ribosomal Protein S14, Chain N"/>
    <property type="match status" value="1"/>
</dbReference>
<keyword evidence="9" id="KW-1185">Reference proteome</keyword>
<dbReference type="PANTHER" id="PTHR19836:SF19">
    <property type="entry name" value="SMALL RIBOSOMAL SUBUNIT PROTEIN US14M"/>
    <property type="match status" value="1"/>
</dbReference>
<dbReference type="OrthoDB" id="9810484at2"/>
<evidence type="ECO:0000256" key="7">
    <source>
        <dbReference type="HAMAP-Rule" id="MF_00537"/>
    </source>
</evidence>
<dbReference type="GO" id="GO:0005737">
    <property type="term" value="C:cytoplasm"/>
    <property type="evidence" value="ECO:0007669"/>
    <property type="project" value="UniProtKB-ARBA"/>
</dbReference>
<dbReference type="NCBIfam" id="NF006477">
    <property type="entry name" value="PRK08881.1"/>
    <property type="match status" value="1"/>
</dbReference>
<dbReference type="RefSeq" id="WP_007280395.1">
    <property type="nucleotide sequence ID" value="NZ_ABCK01000023.1"/>
</dbReference>
<comment type="caution">
    <text evidence="8">The sequence shown here is derived from an EMBL/GenBank/DDBJ whole genome shotgun (WGS) entry which is preliminary data.</text>
</comment>
<name>A6DRC3_9BACT</name>
<dbReference type="InterPro" id="IPR043140">
    <property type="entry name" value="Ribosomal_uS14_sf"/>
</dbReference>
<dbReference type="InterPro" id="IPR018271">
    <property type="entry name" value="Ribosomal_uS14_CS"/>
</dbReference>
<dbReference type="PROSITE" id="PS00527">
    <property type="entry name" value="RIBOSOMAL_S14"/>
    <property type="match status" value="1"/>
</dbReference>
<comment type="similarity">
    <text evidence="2 7">Belongs to the universal ribosomal protein uS14 family.</text>
</comment>
<dbReference type="HAMAP" id="MF_00537">
    <property type="entry name" value="Ribosomal_uS14_1"/>
    <property type="match status" value="1"/>
</dbReference>
<organism evidence="8 9">
    <name type="scientific">Lentisphaera araneosa HTCC2155</name>
    <dbReference type="NCBI Taxonomy" id="313628"/>
    <lineage>
        <taxon>Bacteria</taxon>
        <taxon>Pseudomonadati</taxon>
        <taxon>Lentisphaerota</taxon>
        <taxon>Lentisphaeria</taxon>
        <taxon>Lentisphaerales</taxon>
        <taxon>Lentisphaeraceae</taxon>
        <taxon>Lentisphaera</taxon>
    </lineage>
</organism>
<dbReference type="Proteomes" id="UP000004947">
    <property type="component" value="Unassembled WGS sequence"/>
</dbReference>
<evidence type="ECO:0000256" key="4">
    <source>
        <dbReference type="ARBA" id="ARBA00023274"/>
    </source>
</evidence>
<evidence type="ECO:0000256" key="1">
    <source>
        <dbReference type="ARBA" id="ARBA00003686"/>
    </source>
</evidence>
<evidence type="ECO:0000256" key="2">
    <source>
        <dbReference type="ARBA" id="ARBA00009083"/>
    </source>
</evidence>
<sequence length="89" mass="10157">MAKKSWIQRNEKKAKVVAKYAERRAALKEAGDYEGLSKLPRNASPCRVVNRCSVTGRKRAYYRKFGVSRLTLRELASQGLVPGMRRASW</sequence>
<dbReference type="GO" id="GO:0015935">
    <property type="term" value="C:small ribosomal subunit"/>
    <property type="evidence" value="ECO:0007669"/>
    <property type="project" value="TreeGrafter"/>
</dbReference>
<evidence type="ECO:0000256" key="5">
    <source>
        <dbReference type="ARBA" id="ARBA00035167"/>
    </source>
</evidence>
<dbReference type="GO" id="GO:0019843">
    <property type="term" value="F:rRNA binding"/>
    <property type="evidence" value="ECO:0007669"/>
    <property type="project" value="UniProtKB-UniRule"/>
</dbReference>
<evidence type="ECO:0000313" key="8">
    <source>
        <dbReference type="EMBL" id="EDM25870.1"/>
    </source>
</evidence>
<dbReference type="AlphaFoldDB" id="A6DRC3"/>
<comment type="function">
    <text evidence="1 7">Binds 16S rRNA, required for the assembly of 30S particles and may also be responsible for determining the conformation of the 16S rRNA at the A site.</text>
</comment>
<dbReference type="PANTHER" id="PTHR19836">
    <property type="entry name" value="30S RIBOSOMAL PROTEIN S14"/>
    <property type="match status" value="1"/>
</dbReference>
<dbReference type="GO" id="GO:0003735">
    <property type="term" value="F:structural constituent of ribosome"/>
    <property type="evidence" value="ECO:0007669"/>
    <property type="project" value="InterPro"/>
</dbReference>
<dbReference type="STRING" id="313628.LNTAR_01647"/>
<dbReference type="GO" id="GO:0006412">
    <property type="term" value="P:translation"/>
    <property type="evidence" value="ECO:0007669"/>
    <property type="project" value="UniProtKB-UniRule"/>
</dbReference>
<evidence type="ECO:0000256" key="3">
    <source>
        <dbReference type="ARBA" id="ARBA00022980"/>
    </source>
</evidence>
<dbReference type="InterPro" id="IPR023036">
    <property type="entry name" value="Ribosomal_uS14_bac/plastid"/>
</dbReference>
<keyword evidence="7" id="KW-0694">RNA-binding</keyword>
<dbReference type="InterPro" id="IPR001209">
    <property type="entry name" value="Ribosomal_uS14"/>
</dbReference>
<reference evidence="8 9" key="1">
    <citation type="journal article" date="2010" name="J. Bacteriol.">
        <title>Genome sequence of Lentisphaera araneosa HTCC2155T, the type species of the order Lentisphaerales in the phylum Lentisphaerae.</title>
        <authorList>
            <person name="Thrash J.C."/>
            <person name="Cho J.C."/>
            <person name="Vergin K.L."/>
            <person name="Morris R.M."/>
            <person name="Giovannoni S.J."/>
        </authorList>
    </citation>
    <scope>NUCLEOTIDE SEQUENCE [LARGE SCALE GENOMIC DNA]</scope>
    <source>
        <strain evidence="8 9">HTCC2155</strain>
    </source>
</reference>
<keyword evidence="4 7" id="KW-0687">Ribonucleoprotein</keyword>
<evidence type="ECO:0000313" key="9">
    <source>
        <dbReference type="Proteomes" id="UP000004947"/>
    </source>
</evidence>
<dbReference type="Pfam" id="PF00253">
    <property type="entry name" value="Ribosomal_S14"/>
    <property type="match status" value="1"/>
</dbReference>
<keyword evidence="3 7" id="KW-0689">Ribosomal protein</keyword>
<keyword evidence="7" id="KW-0699">rRNA-binding</keyword>
<evidence type="ECO:0000256" key="6">
    <source>
        <dbReference type="ARBA" id="ARBA00047110"/>
    </source>
</evidence>
<dbReference type="SUPFAM" id="SSF57716">
    <property type="entry name" value="Glucocorticoid receptor-like (DNA-binding domain)"/>
    <property type="match status" value="1"/>
</dbReference>
<gene>
    <name evidence="7" type="primary">rpsN</name>
    <name evidence="8" type="ORF">LNTAR_01647</name>
</gene>
<dbReference type="EMBL" id="ABCK01000023">
    <property type="protein sequence ID" value="EDM25870.1"/>
    <property type="molecule type" value="Genomic_DNA"/>
</dbReference>
<accession>A6DRC3</accession>